<dbReference type="PANTHER" id="PTHR46060:SF1">
    <property type="entry name" value="MARINER MOS1 TRANSPOSASE-LIKE PROTEIN"/>
    <property type="match status" value="1"/>
</dbReference>
<keyword evidence="3" id="KW-1185">Reference proteome</keyword>
<dbReference type="GO" id="GO:0015074">
    <property type="term" value="P:DNA integration"/>
    <property type="evidence" value="ECO:0007669"/>
    <property type="project" value="TreeGrafter"/>
</dbReference>
<dbReference type="GO" id="GO:0042800">
    <property type="term" value="F:histone H3K4 methyltransferase activity"/>
    <property type="evidence" value="ECO:0007669"/>
    <property type="project" value="TreeGrafter"/>
</dbReference>
<evidence type="ECO:0000313" key="2">
    <source>
        <dbReference type="EMBL" id="KAG5308900.1"/>
    </source>
</evidence>
<protein>
    <submittedName>
        <fullName evidence="2">MOS1T transposase</fullName>
    </submittedName>
</protein>
<dbReference type="GO" id="GO:0035861">
    <property type="term" value="C:site of double-strand break"/>
    <property type="evidence" value="ECO:0007669"/>
    <property type="project" value="TreeGrafter"/>
</dbReference>
<dbReference type="GO" id="GO:0006303">
    <property type="term" value="P:double-strand break repair via nonhomologous end joining"/>
    <property type="evidence" value="ECO:0007669"/>
    <property type="project" value="TreeGrafter"/>
</dbReference>
<dbReference type="Gene3D" id="3.30.420.10">
    <property type="entry name" value="Ribonuclease H-like superfamily/Ribonuclease H"/>
    <property type="match status" value="1"/>
</dbReference>
<dbReference type="GO" id="GO:0003690">
    <property type="term" value="F:double-stranded DNA binding"/>
    <property type="evidence" value="ECO:0007669"/>
    <property type="project" value="TreeGrafter"/>
</dbReference>
<dbReference type="GO" id="GO:0046975">
    <property type="term" value="F:histone H3K36 methyltransferase activity"/>
    <property type="evidence" value="ECO:0007669"/>
    <property type="project" value="TreeGrafter"/>
</dbReference>
<feature type="domain" description="Mos1 transposase HTH" evidence="1">
    <location>
        <begin position="8"/>
        <end position="57"/>
    </location>
</feature>
<dbReference type="GO" id="GO:0000014">
    <property type="term" value="F:single-stranded DNA endodeoxyribonuclease activity"/>
    <property type="evidence" value="ECO:0007669"/>
    <property type="project" value="TreeGrafter"/>
</dbReference>
<proteinExistence type="predicted"/>
<sequence length="264" mass="31229">MSKFLPNKVYLRGILLHYFIQKKSAAEAPRILVQTYGDNALSDTTCRDWFRRFKNNDFQLEDKERSGAPKKFQDKELEQLLDEDPSQTLSELGKILQVDESTVSKRLKGLGMIQKFFASHRIVTGDEKWIHYITGDRYRLQLMRLSRALKEKRPLYAQRHDKVILLHDNARPHVAKPVKTYLETLKWEVLPHPLYSPDIAPSDFHLFRSMAHGLADRRFHSYEEAQKWIDSWIASKDMSFFRRGIHVLPERWEKVVESDGKYFH</sequence>
<dbReference type="Proteomes" id="UP000668214">
    <property type="component" value="Unassembled WGS sequence"/>
</dbReference>
<evidence type="ECO:0000259" key="1">
    <source>
        <dbReference type="Pfam" id="PF17906"/>
    </source>
</evidence>
<feature type="non-terminal residue" evidence="2">
    <location>
        <position position="1"/>
    </location>
</feature>
<evidence type="ECO:0000313" key="3">
    <source>
        <dbReference type="Proteomes" id="UP000668214"/>
    </source>
</evidence>
<dbReference type="GO" id="GO:0044547">
    <property type="term" value="F:DNA topoisomerase binding"/>
    <property type="evidence" value="ECO:0007669"/>
    <property type="project" value="TreeGrafter"/>
</dbReference>
<dbReference type="EMBL" id="JAANIA010002862">
    <property type="protein sequence ID" value="KAG5308900.1"/>
    <property type="molecule type" value="Genomic_DNA"/>
</dbReference>
<dbReference type="AlphaFoldDB" id="A0A836JJ72"/>
<dbReference type="InterPro" id="IPR036397">
    <property type="entry name" value="RNaseH_sf"/>
</dbReference>
<reference evidence="2" key="1">
    <citation type="submission" date="2020-02" db="EMBL/GenBank/DDBJ databases">
        <title>Relaxed selection underlies rapid genomic changes in the transitions from sociality to social parasitism in ants.</title>
        <authorList>
            <person name="Bi X."/>
        </authorList>
    </citation>
    <scope>NUCLEOTIDE SEQUENCE</scope>
    <source>
        <strain evidence="2">BGI-DK2014c</strain>
        <tissue evidence="2">Whole body</tissue>
    </source>
</reference>
<feature type="non-terminal residue" evidence="2">
    <location>
        <position position="264"/>
    </location>
</feature>
<dbReference type="InterPro" id="IPR052709">
    <property type="entry name" value="Transposase-MT_Hybrid"/>
</dbReference>
<dbReference type="Pfam" id="PF17906">
    <property type="entry name" value="HTH_48"/>
    <property type="match status" value="1"/>
</dbReference>
<accession>A0A836JJ72</accession>
<gene>
    <name evidence="2" type="ORF">G6Z78_0011047</name>
</gene>
<dbReference type="PANTHER" id="PTHR46060">
    <property type="entry name" value="MARINER MOS1 TRANSPOSASE-LIKE PROTEIN"/>
    <property type="match status" value="1"/>
</dbReference>
<dbReference type="GO" id="GO:0003697">
    <property type="term" value="F:single-stranded DNA binding"/>
    <property type="evidence" value="ECO:0007669"/>
    <property type="project" value="TreeGrafter"/>
</dbReference>
<dbReference type="GO" id="GO:0044774">
    <property type="term" value="P:mitotic DNA integrity checkpoint signaling"/>
    <property type="evidence" value="ECO:0007669"/>
    <property type="project" value="TreeGrafter"/>
</dbReference>
<organism evidence="2 3">
    <name type="scientific">Pseudoatta argentina</name>
    <dbReference type="NCBI Taxonomy" id="621737"/>
    <lineage>
        <taxon>Eukaryota</taxon>
        <taxon>Metazoa</taxon>
        <taxon>Ecdysozoa</taxon>
        <taxon>Arthropoda</taxon>
        <taxon>Hexapoda</taxon>
        <taxon>Insecta</taxon>
        <taxon>Pterygota</taxon>
        <taxon>Neoptera</taxon>
        <taxon>Endopterygota</taxon>
        <taxon>Hymenoptera</taxon>
        <taxon>Apocrita</taxon>
        <taxon>Aculeata</taxon>
        <taxon>Formicoidea</taxon>
        <taxon>Formicidae</taxon>
        <taxon>Myrmicinae</taxon>
        <taxon>Pseudoatta</taxon>
    </lineage>
</organism>
<dbReference type="GO" id="GO:0005634">
    <property type="term" value="C:nucleus"/>
    <property type="evidence" value="ECO:0007669"/>
    <property type="project" value="TreeGrafter"/>
</dbReference>
<name>A0A836JJ72_9HYME</name>
<dbReference type="GO" id="GO:0031297">
    <property type="term" value="P:replication fork processing"/>
    <property type="evidence" value="ECO:0007669"/>
    <property type="project" value="TreeGrafter"/>
</dbReference>
<dbReference type="GO" id="GO:0000729">
    <property type="term" value="P:DNA double-strand break processing"/>
    <property type="evidence" value="ECO:0007669"/>
    <property type="project" value="TreeGrafter"/>
</dbReference>
<dbReference type="InterPro" id="IPR041426">
    <property type="entry name" value="Mos1_HTH"/>
</dbReference>
<dbReference type="GO" id="GO:0000793">
    <property type="term" value="C:condensed chromosome"/>
    <property type="evidence" value="ECO:0007669"/>
    <property type="project" value="TreeGrafter"/>
</dbReference>
<dbReference type="Gene3D" id="1.10.10.1450">
    <property type="match status" value="1"/>
</dbReference>
<comment type="caution">
    <text evidence="2">The sequence shown here is derived from an EMBL/GenBank/DDBJ whole genome shotgun (WGS) entry which is preliminary data.</text>
</comment>